<keyword evidence="7 8" id="KW-0472">Membrane</keyword>
<evidence type="ECO:0000256" key="8">
    <source>
        <dbReference type="SAM" id="Phobius"/>
    </source>
</evidence>
<feature type="transmembrane region" description="Helical" evidence="8">
    <location>
        <begin position="367"/>
        <end position="393"/>
    </location>
</feature>
<proteinExistence type="inferred from homology"/>
<dbReference type="Gene3D" id="1.20.81.30">
    <property type="entry name" value="Type II secretion system (T2SS), domain F"/>
    <property type="match status" value="2"/>
</dbReference>
<dbReference type="OrthoDB" id="9805682at2"/>
<keyword evidence="4" id="KW-0997">Cell inner membrane</keyword>
<dbReference type="PANTHER" id="PTHR30012:SF0">
    <property type="entry name" value="TYPE II SECRETION SYSTEM PROTEIN F-RELATED"/>
    <property type="match status" value="1"/>
</dbReference>
<dbReference type="InterPro" id="IPR018076">
    <property type="entry name" value="T2SS_GspF_dom"/>
</dbReference>
<dbReference type="PANTHER" id="PTHR30012">
    <property type="entry name" value="GENERAL SECRETION PATHWAY PROTEIN"/>
    <property type="match status" value="1"/>
</dbReference>
<evidence type="ECO:0000256" key="3">
    <source>
        <dbReference type="ARBA" id="ARBA00022475"/>
    </source>
</evidence>
<keyword evidence="5 8" id="KW-0812">Transmembrane</keyword>
<dbReference type="GO" id="GO:0005886">
    <property type="term" value="C:plasma membrane"/>
    <property type="evidence" value="ECO:0007669"/>
    <property type="project" value="UniProtKB-SubCell"/>
</dbReference>
<comment type="similarity">
    <text evidence="2">Belongs to the GSP F family.</text>
</comment>
<dbReference type="FunFam" id="1.20.81.30:FF:000001">
    <property type="entry name" value="Type II secretion system protein F"/>
    <property type="match status" value="1"/>
</dbReference>
<feature type="transmembrane region" description="Helical" evidence="8">
    <location>
        <begin position="222"/>
        <end position="241"/>
    </location>
</feature>
<gene>
    <name evidence="10" type="primary">gspF_4</name>
    <name evidence="10" type="ORF">Mal52_39030</name>
</gene>
<keyword evidence="11" id="KW-1185">Reference proteome</keyword>
<name>A0A517ZSE0_9PLAN</name>
<evidence type="ECO:0000313" key="11">
    <source>
        <dbReference type="Proteomes" id="UP000319383"/>
    </source>
</evidence>
<dbReference type="InterPro" id="IPR003004">
    <property type="entry name" value="GspF/PilC"/>
</dbReference>
<dbReference type="KEGG" id="sdyn:Mal52_39030"/>
<keyword evidence="6 8" id="KW-1133">Transmembrane helix</keyword>
<evidence type="ECO:0000256" key="1">
    <source>
        <dbReference type="ARBA" id="ARBA00004429"/>
    </source>
</evidence>
<evidence type="ECO:0000256" key="4">
    <source>
        <dbReference type="ARBA" id="ARBA00022519"/>
    </source>
</evidence>
<dbReference type="PRINTS" id="PR00812">
    <property type="entry name" value="BCTERIALGSPF"/>
</dbReference>
<evidence type="ECO:0000313" key="10">
    <source>
        <dbReference type="EMBL" id="QDU45409.1"/>
    </source>
</evidence>
<feature type="domain" description="Type II secretion system protein GspF" evidence="9">
    <location>
        <begin position="69"/>
        <end position="190"/>
    </location>
</feature>
<organism evidence="10 11">
    <name type="scientific">Symmachiella dynata</name>
    <dbReference type="NCBI Taxonomy" id="2527995"/>
    <lineage>
        <taxon>Bacteria</taxon>
        <taxon>Pseudomonadati</taxon>
        <taxon>Planctomycetota</taxon>
        <taxon>Planctomycetia</taxon>
        <taxon>Planctomycetales</taxon>
        <taxon>Planctomycetaceae</taxon>
        <taxon>Symmachiella</taxon>
    </lineage>
</organism>
<evidence type="ECO:0000259" key="9">
    <source>
        <dbReference type="Pfam" id="PF00482"/>
    </source>
</evidence>
<evidence type="ECO:0000256" key="5">
    <source>
        <dbReference type="ARBA" id="ARBA00022692"/>
    </source>
</evidence>
<dbReference type="RefSeq" id="WP_145377787.1">
    <property type="nucleotide sequence ID" value="NZ_CP036270.1"/>
</dbReference>
<feature type="transmembrane region" description="Helical" evidence="8">
    <location>
        <begin position="166"/>
        <end position="189"/>
    </location>
</feature>
<dbReference type="Proteomes" id="UP000319383">
    <property type="component" value="Chromosome"/>
</dbReference>
<evidence type="ECO:0000256" key="2">
    <source>
        <dbReference type="ARBA" id="ARBA00005745"/>
    </source>
</evidence>
<reference evidence="10 11" key="1">
    <citation type="submission" date="2019-02" db="EMBL/GenBank/DDBJ databases">
        <title>Deep-cultivation of Planctomycetes and their phenomic and genomic characterization uncovers novel biology.</title>
        <authorList>
            <person name="Wiegand S."/>
            <person name="Jogler M."/>
            <person name="Boedeker C."/>
            <person name="Pinto D."/>
            <person name="Vollmers J."/>
            <person name="Rivas-Marin E."/>
            <person name="Kohn T."/>
            <person name="Peeters S.H."/>
            <person name="Heuer A."/>
            <person name="Rast P."/>
            <person name="Oberbeckmann S."/>
            <person name="Bunk B."/>
            <person name="Jeske O."/>
            <person name="Meyerdierks A."/>
            <person name="Storesund J.E."/>
            <person name="Kallscheuer N."/>
            <person name="Luecker S."/>
            <person name="Lage O.M."/>
            <person name="Pohl T."/>
            <person name="Merkel B.J."/>
            <person name="Hornburger P."/>
            <person name="Mueller R.-W."/>
            <person name="Bruemmer F."/>
            <person name="Labrenz M."/>
            <person name="Spormann A.M."/>
            <person name="Op den Camp H."/>
            <person name="Overmann J."/>
            <person name="Amann R."/>
            <person name="Jetten M.S.M."/>
            <person name="Mascher T."/>
            <person name="Medema M.H."/>
            <person name="Devos D.P."/>
            <person name="Kaster A.-K."/>
            <person name="Ovreas L."/>
            <person name="Rohde M."/>
            <person name="Galperin M.Y."/>
            <person name="Jogler C."/>
        </authorList>
    </citation>
    <scope>NUCLEOTIDE SEQUENCE [LARGE SCALE GENOMIC DNA]</scope>
    <source>
        <strain evidence="10 11">Mal52</strain>
    </source>
</reference>
<comment type="subcellular location">
    <subcellularLocation>
        <location evidence="1">Cell inner membrane</location>
        <topology evidence="1">Multi-pass membrane protein</topology>
    </subcellularLocation>
</comment>
<dbReference type="Pfam" id="PF00482">
    <property type="entry name" value="T2SSF"/>
    <property type="match status" value="2"/>
</dbReference>
<sequence length="403" mass="44052">MPEFQYIARELSGTEVTGVITAASEHEAVSSLSQRALFPVQVNATEDASKRKRGWGNKVRNRHLAMLFSQLADLLHSGVPLLRSLEILQQQSSQAALSAVLGDIRERVADGTPLADAVTAHPDVFNDLTASMIRAGEEGGFLEDVLKRIAQFTEHQEDLKSRVVGAIAYPAFLAVMGSIIVTGIIVYFVPKFEPLFQRLKDRGGLPWPTTALMALSDFLGSYGLWLIGAIAIVVWWLNRYFDTEAGRRRMDYWKLHVVGAGPIIRSLAVSRFCRILGTLLHNGVPILRSLQISKDATGNVILSEAVGLAAENISAGKSLAQPLKKSGQFSTEVVEMIAVGEEANSLETVLVDIADNMERRTNRQLELFVRLLEPVMLLAMAVVILFVVIALLLPVFKGAGALQ</sequence>
<evidence type="ECO:0000256" key="6">
    <source>
        <dbReference type="ARBA" id="ARBA00022989"/>
    </source>
</evidence>
<accession>A0A517ZSE0</accession>
<dbReference type="EMBL" id="CP036276">
    <property type="protein sequence ID" value="QDU45409.1"/>
    <property type="molecule type" value="Genomic_DNA"/>
</dbReference>
<feature type="domain" description="Type II secretion system protein GspF" evidence="9">
    <location>
        <begin position="272"/>
        <end position="394"/>
    </location>
</feature>
<protein>
    <submittedName>
        <fullName evidence="10">Type II secretion system protein F</fullName>
    </submittedName>
</protein>
<dbReference type="InterPro" id="IPR042094">
    <property type="entry name" value="T2SS_GspF_sf"/>
</dbReference>
<evidence type="ECO:0000256" key="7">
    <source>
        <dbReference type="ARBA" id="ARBA00023136"/>
    </source>
</evidence>
<keyword evidence="3" id="KW-1003">Cell membrane</keyword>
<dbReference type="AlphaFoldDB" id="A0A517ZSE0"/>